<protein>
    <submittedName>
        <fullName evidence="2">Uncharacterized protein</fullName>
    </submittedName>
</protein>
<comment type="caution">
    <text evidence="2">The sequence shown here is derived from an EMBL/GenBank/DDBJ whole genome shotgun (WGS) entry which is preliminary data.</text>
</comment>
<evidence type="ECO:0000256" key="1">
    <source>
        <dbReference type="SAM" id="MobiDB-lite"/>
    </source>
</evidence>
<accession>A0AAW1UJ63</accession>
<sequence length="89" mass="9851">MDFHSDVDHSSNKSAINDSDGAVARKGQRSNESLVSVGASFKFRNMSVVCAFLVSRLSRSLEKRVKRAATRTTLSRGLHCLYRDVTCSQ</sequence>
<reference evidence="2 3" key="1">
    <citation type="submission" date="2023-03" db="EMBL/GenBank/DDBJ databases">
        <title>Genome insight into feeding habits of ladybird beetles.</title>
        <authorList>
            <person name="Li H.-S."/>
            <person name="Huang Y.-H."/>
            <person name="Pang H."/>
        </authorList>
    </citation>
    <scope>NUCLEOTIDE SEQUENCE [LARGE SCALE GENOMIC DNA]</scope>
    <source>
        <strain evidence="2">SYSU_2023b</strain>
        <tissue evidence="2">Whole body</tissue>
    </source>
</reference>
<name>A0AAW1UJ63_9CUCU</name>
<evidence type="ECO:0000313" key="3">
    <source>
        <dbReference type="Proteomes" id="UP001431783"/>
    </source>
</evidence>
<feature type="compositionally biased region" description="Basic and acidic residues" evidence="1">
    <location>
        <begin position="1"/>
        <end position="11"/>
    </location>
</feature>
<dbReference type="EMBL" id="JARQZJ010000077">
    <property type="protein sequence ID" value="KAK9882550.1"/>
    <property type="molecule type" value="Genomic_DNA"/>
</dbReference>
<evidence type="ECO:0000313" key="2">
    <source>
        <dbReference type="EMBL" id="KAK9882550.1"/>
    </source>
</evidence>
<feature type="region of interest" description="Disordered" evidence="1">
    <location>
        <begin position="1"/>
        <end position="31"/>
    </location>
</feature>
<proteinExistence type="predicted"/>
<organism evidence="2 3">
    <name type="scientific">Henosepilachna vigintioctopunctata</name>
    <dbReference type="NCBI Taxonomy" id="420089"/>
    <lineage>
        <taxon>Eukaryota</taxon>
        <taxon>Metazoa</taxon>
        <taxon>Ecdysozoa</taxon>
        <taxon>Arthropoda</taxon>
        <taxon>Hexapoda</taxon>
        <taxon>Insecta</taxon>
        <taxon>Pterygota</taxon>
        <taxon>Neoptera</taxon>
        <taxon>Endopterygota</taxon>
        <taxon>Coleoptera</taxon>
        <taxon>Polyphaga</taxon>
        <taxon>Cucujiformia</taxon>
        <taxon>Coccinelloidea</taxon>
        <taxon>Coccinellidae</taxon>
        <taxon>Epilachninae</taxon>
        <taxon>Epilachnini</taxon>
        <taxon>Henosepilachna</taxon>
    </lineage>
</organism>
<gene>
    <name evidence="2" type="ORF">WA026_021898</name>
</gene>
<dbReference type="Proteomes" id="UP001431783">
    <property type="component" value="Unassembled WGS sequence"/>
</dbReference>
<dbReference type="AlphaFoldDB" id="A0AAW1UJ63"/>
<keyword evidence="3" id="KW-1185">Reference proteome</keyword>